<reference evidence="6 7" key="1">
    <citation type="submission" date="2019-07" db="EMBL/GenBank/DDBJ databases">
        <title>Draft genome sequence of Brevibacterium aurantiacum XU54 isolated from Xinjiang China.</title>
        <authorList>
            <person name="Xu X."/>
        </authorList>
    </citation>
    <scope>NUCLEOTIDE SEQUENCE [LARGE SCALE GENOMIC DNA]</scope>
    <source>
        <strain evidence="6 7">XU54</strain>
    </source>
</reference>
<dbReference type="GO" id="GO:0050660">
    <property type="term" value="F:flavin adenine dinucleotide binding"/>
    <property type="evidence" value="ECO:0007669"/>
    <property type="project" value="InterPro"/>
</dbReference>
<dbReference type="GO" id="GO:0008115">
    <property type="term" value="F:sarcosine oxidase activity"/>
    <property type="evidence" value="ECO:0007669"/>
    <property type="project" value="TreeGrafter"/>
</dbReference>
<organism evidence="6 7">
    <name type="scientific">Brevibacterium aurantiacum</name>
    <dbReference type="NCBI Taxonomy" id="273384"/>
    <lineage>
        <taxon>Bacteria</taxon>
        <taxon>Bacillati</taxon>
        <taxon>Actinomycetota</taxon>
        <taxon>Actinomycetes</taxon>
        <taxon>Micrococcales</taxon>
        <taxon>Brevibacteriaceae</taxon>
        <taxon>Brevibacterium</taxon>
    </lineage>
</organism>
<dbReference type="PANTHER" id="PTHR10961">
    <property type="entry name" value="PEROXISOMAL SARCOSINE OXIDASE"/>
    <property type="match status" value="1"/>
</dbReference>
<evidence type="ECO:0000256" key="4">
    <source>
        <dbReference type="ARBA" id="ARBA00023002"/>
    </source>
</evidence>
<keyword evidence="3" id="KW-0274">FAD</keyword>
<dbReference type="OrthoDB" id="1145at2"/>
<feature type="domain" description="FAD dependent oxidoreductase" evidence="5">
    <location>
        <begin position="8"/>
        <end position="357"/>
    </location>
</feature>
<accession>A0A556CAR5</accession>
<evidence type="ECO:0000256" key="2">
    <source>
        <dbReference type="ARBA" id="ARBA00022630"/>
    </source>
</evidence>
<dbReference type="Gene3D" id="3.30.9.10">
    <property type="entry name" value="D-Amino Acid Oxidase, subunit A, domain 2"/>
    <property type="match status" value="1"/>
</dbReference>
<dbReference type="InterPro" id="IPR006076">
    <property type="entry name" value="FAD-dep_OxRdtase"/>
</dbReference>
<evidence type="ECO:0000256" key="3">
    <source>
        <dbReference type="ARBA" id="ARBA00022827"/>
    </source>
</evidence>
<name>A0A556CAR5_BREAU</name>
<dbReference type="PANTHER" id="PTHR10961:SF46">
    <property type="entry name" value="PEROXISOMAL SARCOSINE OXIDASE"/>
    <property type="match status" value="1"/>
</dbReference>
<dbReference type="RefSeq" id="WP_143923199.1">
    <property type="nucleotide sequence ID" value="NZ_VLTK01000008.1"/>
</dbReference>
<dbReference type="SUPFAM" id="SSF51905">
    <property type="entry name" value="FAD/NAD(P)-binding domain"/>
    <property type="match status" value="1"/>
</dbReference>
<evidence type="ECO:0000259" key="5">
    <source>
        <dbReference type="Pfam" id="PF01266"/>
    </source>
</evidence>
<dbReference type="InterPro" id="IPR036188">
    <property type="entry name" value="FAD/NAD-bd_sf"/>
</dbReference>
<dbReference type="Gene3D" id="3.50.50.60">
    <property type="entry name" value="FAD/NAD(P)-binding domain"/>
    <property type="match status" value="1"/>
</dbReference>
<protein>
    <submittedName>
        <fullName evidence="6">FAD-dependent oxidoreductase</fullName>
    </submittedName>
</protein>
<evidence type="ECO:0000313" key="6">
    <source>
        <dbReference type="EMBL" id="TSI14490.1"/>
    </source>
</evidence>
<dbReference type="EMBL" id="VLTK01000008">
    <property type="protein sequence ID" value="TSI14490.1"/>
    <property type="molecule type" value="Genomic_DNA"/>
</dbReference>
<dbReference type="AlphaFoldDB" id="A0A556CAR5"/>
<evidence type="ECO:0000313" key="7">
    <source>
        <dbReference type="Proteomes" id="UP000316406"/>
    </source>
</evidence>
<dbReference type="Pfam" id="PF01266">
    <property type="entry name" value="DAO"/>
    <property type="match status" value="1"/>
</dbReference>
<keyword evidence="2" id="KW-0285">Flavoprotein</keyword>
<gene>
    <name evidence="6" type="ORF">FO013_13995</name>
</gene>
<comment type="caution">
    <text evidence="6">The sequence shown here is derived from an EMBL/GenBank/DDBJ whole genome shotgun (WGS) entry which is preliminary data.</text>
</comment>
<sequence length="392" mass="42809">MPNSGTTVLVVGAGAWGLPAALRLQDLGHHVTLIDRFEPNSPYASNGGTTRLWRLVDTHAWRMRAIMQTLPTLERLEQRVGRKIFEHTGLLWRDNLALENTMQALETVDQPYTYVEASAVSDFFPGLIPDGRNALYVDEAGVVFADQLLNGCLRAFLAAGGVFEPHTRVTAIDPRSSSVTVSTDNGRRFTADQLLLAAGPGTKDLLPGLDFELPLRAYIEQVVYFAPETPGKMPIPLPSIVDCAVGNGPGLYAMPDRSGAYKAGTDHPLRSLVNGSLGNDLDRRSDDDRTRSIATRVGRDLTTVPRHIVGTQVCTWTDTSDGNFITGRTHPTVVLACGDCGEGFKFAAFMGEYLADLVESSEPDDEYHVRWNPLRFGSQTSPPDEVVSLGRR</sequence>
<dbReference type="Proteomes" id="UP000316406">
    <property type="component" value="Unassembled WGS sequence"/>
</dbReference>
<evidence type="ECO:0000256" key="1">
    <source>
        <dbReference type="ARBA" id="ARBA00001974"/>
    </source>
</evidence>
<dbReference type="InterPro" id="IPR045170">
    <property type="entry name" value="MTOX"/>
</dbReference>
<keyword evidence="7" id="KW-1185">Reference proteome</keyword>
<keyword evidence="4" id="KW-0560">Oxidoreductase</keyword>
<comment type="cofactor">
    <cofactor evidence="1">
        <name>FAD</name>
        <dbReference type="ChEBI" id="CHEBI:57692"/>
    </cofactor>
</comment>
<proteinExistence type="predicted"/>